<evidence type="ECO:0008006" key="3">
    <source>
        <dbReference type="Google" id="ProtNLM"/>
    </source>
</evidence>
<gene>
    <name evidence="1" type="ORF">RGD00_17280</name>
</gene>
<proteinExistence type="predicted"/>
<dbReference type="Proteomes" id="UP001247754">
    <property type="component" value="Unassembled WGS sequence"/>
</dbReference>
<organism evidence="1 2">
    <name type="scientific">Ruixingdingia sedimenti</name>
    <dbReference type="NCBI Taxonomy" id="3073604"/>
    <lineage>
        <taxon>Bacteria</taxon>
        <taxon>Pseudomonadati</taxon>
        <taxon>Pseudomonadota</taxon>
        <taxon>Alphaproteobacteria</taxon>
        <taxon>Rhodobacterales</taxon>
        <taxon>Paracoccaceae</taxon>
        <taxon>Ruixingdingia</taxon>
    </lineage>
</organism>
<protein>
    <recommendedName>
        <fullName evidence="3">OmpR/PhoB-type domain-containing protein</fullName>
    </recommendedName>
</protein>
<reference evidence="1 2" key="1">
    <citation type="submission" date="2023-09" db="EMBL/GenBank/DDBJ databases">
        <title>Xinfangfangia sedmenti sp. nov., isolated the sedment.</title>
        <authorList>
            <person name="Xu L."/>
        </authorList>
    </citation>
    <scope>NUCLEOTIDE SEQUENCE [LARGE SCALE GENOMIC DNA]</scope>
    <source>
        <strain evidence="1 2">LG-4</strain>
    </source>
</reference>
<accession>A0ABU1FCM7</accession>
<keyword evidence="2" id="KW-1185">Reference proteome</keyword>
<comment type="caution">
    <text evidence="1">The sequence shown here is derived from an EMBL/GenBank/DDBJ whole genome shotgun (WGS) entry which is preliminary data.</text>
</comment>
<dbReference type="Gene3D" id="1.10.10.10">
    <property type="entry name" value="Winged helix-like DNA-binding domain superfamily/Winged helix DNA-binding domain"/>
    <property type="match status" value="1"/>
</dbReference>
<sequence length="312" mass="34050">MLAWLWTRLSDGGPEVSISGRALRRFPGREVERLLRARVLIEHPKADSWSVCAHCDCGLDVRPIRQIGDELRACCPHDAAEDVVLDDGDLTRFGVDANRLAGQIGASGGLAGAVAAVVDGVWTIGSGPAGRMFMLCDDADRLETPGAILALKSAAAPRPLTVIAKEPEPALVLRLREAGIEVRALADVIKADREGVDRLILDDGRIPTGGVRLVLHRQGQFAVLDGRRLDLPPQMFALFRMLVERSVQRDPVLKAQEIEAQFQRTPREIVRDLRRALVTCGLTEKEVETLVGTVRSRGYRLGLAPSEVVIED</sequence>
<dbReference type="InterPro" id="IPR036388">
    <property type="entry name" value="WH-like_DNA-bd_sf"/>
</dbReference>
<dbReference type="EMBL" id="JAVKPH010000025">
    <property type="protein sequence ID" value="MDR5654368.1"/>
    <property type="molecule type" value="Genomic_DNA"/>
</dbReference>
<evidence type="ECO:0000313" key="1">
    <source>
        <dbReference type="EMBL" id="MDR5654368.1"/>
    </source>
</evidence>
<name>A0ABU1FCM7_9RHOB</name>
<evidence type="ECO:0000313" key="2">
    <source>
        <dbReference type="Proteomes" id="UP001247754"/>
    </source>
</evidence>
<dbReference type="RefSeq" id="WP_149077438.1">
    <property type="nucleotide sequence ID" value="NZ_JAVKPH010000025.1"/>
</dbReference>